<feature type="transmembrane region" description="Helical" evidence="3">
    <location>
        <begin position="38"/>
        <end position="69"/>
    </location>
</feature>
<evidence type="ECO:0000256" key="3">
    <source>
        <dbReference type="SAM" id="Phobius"/>
    </source>
</evidence>
<keyword evidence="3" id="KW-0812">Transmembrane</keyword>
<dbReference type="GO" id="GO:1902201">
    <property type="term" value="P:negative regulation of bacterial-type flagellum-dependent cell motility"/>
    <property type="evidence" value="ECO:0007669"/>
    <property type="project" value="TreeGrafter"/>
</dbReference>
<dbReference type="KEGG" id="mri:Mal4_20980"/>
<name>A0A517Z5R3_9PLAN</name>
<accession>A0A517Z5R3</accession>
<dbReference type="RefSeq" id="WP_145368980.1">
    <property type="nucleotide sequence ID" value="NZ_CP036275.1"/>
</dbReference>
<comment type="catalytic activity">
    <reaction evidence="2">
        <text>2 GTP = 3',3'-c-di-GMP + 2 diphosphate</text>
        <dbReference type="Rhea" id="RHEA:24898"/>
        <dbReference type="ChEBI" id="CHEBI:33019"/>
        <dbReference type="ChEBI" id="CHEBI:37565"/>
        <dbReference type="ChEBI" id="CHEBI:58805"/>
        <dbReference type="EC" id="2.7.7.65"/>
    </reaction>
</comment>
<dbReference type="InterPro" id="IPR043128">
    <property type="entry name" value="Rev_trsase/Diguanyl_cyclase"/>
</dbReference>
<dbReference type="Gene3D" id="3.30.70.270">
    <property type="match status" value="1"/>
</dbReference>
<dbReference type="EMBL" id="CP036275">
    <property type="protein sequence ID" value="QDU37781.1"/>
    <property type="molecule type" value="Genomic_DNA"/>
</dbReference>
<dbReference type="OrthoDB" id="244535at2"/>
<dbReference type="NCBIfam" id="TIGR00254">
    <property type="entry name" value="GGDEF"/>
    <property type="match status" value="1"/>
</dbReference>
<dbReference type="InterPro" id="IPR029787">
    <property type="entry name" value="Nucleotide_cyclase"/>
</dbReference>
<dbReference type="AlphaFoldDB" id="A0A517Z5R3"/>
<feature type="transmembrane region" description="Helical" evidence="3">
    <location>
        <begin position="75"/>
        <end position="99"/>
    </location>
</feature>
<dbReference type="InterPro" id="IPR000160">
    <property type="entry name" value="GGDEF_dom"/>
</dbReference>
<dbReference type="Pfam" id="PF00990">
    <property type="entry name" value="GGDEF"/>
    <property type="match status" value="1"/>
</dbReference>
<dbReference type="PANTHER" id="PTHR45138:SF9">
    <property type="entry name" value="DIGUANYLATE CYCLASE DGCM-RELATED"/>
    <property type="match status" value="1"/>
</dbReference>
<dbReference type="CDD" id="cd01949">
    <property type="entry name" value="GGDEF"/>
    <property type="match status" value="1"/>
</dbReference>
<organism evidence="5 6">
    <name type="scientific">Maioricimonas rarisocia</name>
    <dbReference type="NCBI Taxonomy" id="2528026"/>
    <lineage>
        <taxon>Bacteria</taxon>
        <taxon>Pseudomonadati</taxon>
        <taxon>Planctomycetota</taxon>
        <taxon>Planctomycetia</taxon>
        <taxon>Planctomycetales</taxon>
        <taxon>Planctomycetaceae</taxon>
        <taxon>Maioricimonas</taxon>
    </lineage>
</organism>
<evidence type="ECO:0000256" key="1">
    <source>
        <dbReference type="ARBA" id="ARBA00012528"/>
    </source>
</evidence>
<evidence type="ECO:0000313" key="6">
    <source>
        <dbReference type="Proteomes" id="UP000320496"/>
    </source>
</evidence>
<keyword evidence="3" id="KW-0472">Membrane</keyword>
<dbReference type="GO" id="GO:0052621">
    <property type="term" value="F:diguanylate cyclase activity"/>
    <property type="evidence" value="ECO:0007669"/>
    <property type="project" value="UniProtKB-EC"/>
</dbReference>
<reference evidence="5 6" key="1">
    <citation type="submission" date="2019-02" db="EMBL/GenBank/DDBJ databases">
        <title>Deep-cultivation of Planctomycetes and their phenomic and genomic characterization uncovers novel biology.</title>
        <authorList>
            <person name="Wiegand S."/>
            <person name="Jogler M."/>
            <person name="Boedeker C."/>
            <person name="Pinto D."/>
            <person name="Vollmers J."/>
            <person name="Rivas-Marin E."/>
            <person name="Kohn T."/>
            <person name="Peeters S.H."/>
            <person name="Heuer A."/>
            <person name="Rast P."/>
            <person name="Oberbeckmann S."/>
            <person name="Bunk B."/>
            <person name="Jeske O."/>
            <person name="Meyerdierks A."/>
            <person name="Storesund J.E."/>
            <person name="Kallscheuer N."/>
            <person name="Luecker S."/>
            <person name="Lage O.M."/>
            <person name="Pohl T."/>
            <person name="Merkel B.J."/>
            <person name="Hornburger P."/>
            <person name="Mueller R.-W."/>
            <person name="Bruemmer F."/>
            <person name="Labrenz M."/>
            <person name="Spormann A.M."/>
            <person name="Op den Camp H."/>
            <person name="Overmann J."/>
            <person name="Amann R."/>
            <person name="Jetten M.S.M."/>
            <person name="Mascher T."/>
            <person name="Medema M.H."/>
            <person name="Devos D.P."/>
            <person name="Kaster A.-K."/>
            <person name="Ovreas L."/>
            <person name="Rohde M."/>
            <person name="Galperin M.Y."/>
            <person name="Jogler C."/>
        </authorList>
    </citation>
    <scope>NUCLEOTIDE SEQUENCE [LARGE SCALE GENOMIC DNA]</scope>
    <source>
        <strain evidence="5 6">Mal4</strain>
    </source>
</reference>
<dbReference type="PROSITE" id="PS50887">
    <property type="entry name" value="GGDEF"/>
    <property type="match status" value="1"/>
</dbReference>
<keyword evidence="3" id="KW-1133">Transmembrane helix</keyword>
<protein>
    <recommendedName>
        <fullName evidence="1">diguanylate cyclase</fullName>
        <ecNumber evidence="1">2.7.7.65</ecNumber>
    </recommendedName>
</protein>
<dbReference type="EC" id="2.7.7.65" evidence="1"/>
<dbReference type="GO" id="GO:0043709">
    <property type="term" value="P:cell adhesion involved in single-species biofilm formation"/>
    <property type="evidence" value="ECO:0007669"/>
    <property type="project" value="TreeGrafter"/>
</dbReference>
<keyword evidence="5" id="KW-0548">Nucleotidyltransferase</keyword>
<feature type="transmembrane region" description="Helical" evidence="3">
    <location>
        <begin position="6"/>
        <end position="26"/>
    </location>
</feature>
<gene>
    <name evidence="5" type="primary">dosC_2</name>
    <name evidence="5" type="ORF">Mal4_20980</name>
</gene>
<evidence type="ECO:0000313" key="5">
    <source>
        <dbReference type="EMBL" id="QDU37781.1"/>
    </source>
</evidence>
<dbReference type="SUPFAM" id="SSF55073">
    <property type="entry name" value="Nucleotide cyclase"/>
    <property type="match status" value="1"/>
</dbReference>
<dbReference type="SMART" id="SM00267">
    <property type="entry name" value="GGDEF"/>
    <property type="match status" value="1"/>
</dbReference>
<dbReference type="Proteomes" id="UP000320496">
    <property type="component" value="Chromosome"/>
</dbReference>
<dbReference type="FunFam" id="3.30.70.270:FF:000001">
    <property type="entry name" value="Diguanylate cyclase domain protein"/>
    <property type="match status" value="1"/>
</dbReference>
<feature type="domain" description="GGDEF" evidence="4">
    <location>
        <begin position="143"/>
        <end position="272"/>
    </location>
</feature>
<evidence type="ECO:0000256" key="2">
    <source>
        <dbReference type="ARBA" id="ARBA00034247"/>
    </source>
</evidence>
<dbReference type="PANTHER" id="PTHR45138">
    <property type="entry name" value="REGULATORY COMPONENTS OF SENSORY TRANSDUCTION SYSTEM"/>
    <property type="match status" value="1"/>
</dbReference>
<evidence type="ECO:0000259" key="4">
    <source>
        <dbReference type="PROSITE" id="PS50887"/>
    </source>
</evidence>
<sequence length="288" mass="31161">MSRRVLHRAILLAAAGTLVGGIAAILGRRLEHPEWATLTALPVVWGMSVLGGWRLALASILAVPVGWWLGRGESAGVAAGHFFAVTGVMAILATFVLMLERMRQVRDGWRIALQTDDLTGLLNRRGFRERLEAELNRARRSGATLAVGLFDCDNFKEVNDTLGHPTGDLLLQCAAEVLTRESRNYDLVARVGGDEFAVAWPSVSASNAERIAQRVHSALSEAVERRKWPASFSFGVVVATGSVSVDDVIRQADEAMYEAKRDGKGRFTVRTVESGSDAAPQEDVSVPA</sequence>
<keyword evidence="5" id="KW-0808">Transferase</keyword>
<keyword evidence="6" id="KW-1185">Reference proteome</keyword>
<proteinExistence type="predicted"/>
<dbReference type="GO" id="GO:0005886">
    <property type="term" value="C:plasma membrane"/>
    <property type="evidence" value="ECO:0007669"/>
    <property type="project" value="TreeGrafter"/>
</dbReference>
<dbReference type="InterPro" id="IPR050469">
    <property type="entry name" value="Diguanylate_Cyclase"/>
</dbReference>